<reference evidence="1 2" key="1">
    <citation type="submission" date="2015-04" db="EMBL/GenBank/DDBJ databases">
        <title>Complete genome sequence of Schizopora paradoxa KUC8140, a cosmopolitan wood degrader in East Asia.</title>
        <authorList>
            <consortium name="DOE Joint Genome Institute"/>
            <person name="Min B."/>
            <person name="Park H."/>
            <person name="Jang Y."/>
            <person name="Kim J.-J."/>
            <person name="Kim K.H."/>
            <person name="Pangilinan J."/>
            <person name="Lipzen A."/>
            <person name="Riley R."/>
            <person name="Grigoriev I.V."/>
            <person name="Spatafora J.W."/>
            <person name="Choi I.-G."/>
        </authorList>
    </citation>
    <scope>NUCLEOTIDE SEQUENCE [LARGE SCALE GENOMIC DNA]</scope>
    <source>
        <strain evidence="1 2">KUC8140</strain>
    </source>
</reference>
<evidence type="ECO:0000313" key="2">
    <source>
        <dbReference type="Proteomes" id="UP000053477"/>
    </source>
</evidence>
<dbReference type="InParanoid" id="A0A0H2RGR3"/>
<dbReference type="AlphaFoldDB" id="A0A0H2RGR3"/>
<organism evidence="1 2">
    <name type="scientific">Schizopora paradoxa</name>
    <dbReference type="NCBI Taxonomy" id="27342"/>
    <lineage>
        <taxon>Eukaryota</taxon>
        <taxon>Fungi</taxon>
        <taxon>Dikarya</taxon>
        <taxon>Basidiomycota</taxon>
        <taxon>Agaricomycotina</taxon>
        <taxon>Agaricomycetes</taxon>
        <taxon>Hymenochaetales</taxon>
        <taxon>Schizoporaceae</taxon>
        <taxon>Schizopora</taxon>
    </lineage>
</organism>
<accession>A0A0H2RGR3</accession>
<evidence type="ECO:0008006" key="3">
    <source>
        <dbReference type="Google" id="ProtNLM"/>
    </source>
</evidence>
<dbReference type="Proteomes" id="UP000053477">
    <property type="component" value="Unassembled WGS sequence"/>
</dbReference>
<protein>
    <recommendedName>
        <fullName evidence="3">F-box domain-containing protein</fullName>
    </recommendedName>
</protein>
<proteinExistence type="predicted"/>
<sequence length="437" mass="49275">MAGITDQWSRGEGHRLPYDMTKIHQLGPSSFTFNSSKSYPWLEFWRRSLLFKPVKRMMFVIPKPVEEDPIEQKNLCSAALRFVHEFFSSLQYPTSTPWITDISLDLGCISSSNEFEARDILKFLDLATRTGCKSISLRSIPTRISPTPSFTQSAIASMHSNALLYPSLEKLRVTGSIFLSSEILPWVFSNISSSKAISDLGLLKTSLPTPELSTFSRCIRLGSLKKFEMEDIALWDLWVLLHGHPNIEDIQLRYLSPDADCSSAFREDVLAIGPAPLANLRAVRGSARQVAQLLPLIDIKKNPAHLPTLELLLTKKENYDFDVEQIFQVFHQLIARNIIMFHFMIHVASPANFELLSNISTSERLEKRLAVHTVTILVDARLCSGDNVPIFFVSYLSPVCVSLLNLQILMVSRIKSLNGSVIFLCYDALCLHFAIPN</sequence>
<keyword evidence="2" id="KW-1185">Reference proteome</keyword>
<name>A0A0H2RGR3_9AGAM</name>
<dbReference type="EMBL" id="KQ086713">
    <property type="protein sequence ID" value="KLO04096.1"/>
    <property type="molecule type" value="Genomic_DNA"/>
</dbReference>
<evidence type="ECO:0000313" key="1">
    <source>
        <dbReference type="EMBL" id="KLO04096.1"/>
    </source>
</evidence>
<gene>
    <name evidence="1" type="ORF">SCHPADRAFT_947983</name>
</gene>